<dbReference type="AlphaFoldDB" id="D7LW33"/>
<dbReference type="Gramene" id="scaffold_503017.1">
    <property type="protein sequence ID" value="scaffold_503017.1"/>
    <property type="gene ID" value="scaffold_503017.1"/>
</dbReference>
<evidence type="ECO:0008006" key="4">
    <source>
        <dbReference type="Google" id="ProtNLM"/>
    </source>
</evidence>
<keyword evidence="3" id="KW-1185">Reference proteome</keyword>
<dbReference type="PANTHER" id="PTHR46236:SF2">
    <property type="entry name" value="PHOSPHOLIPASE-LIKE PROTEIN (PEARLI 4) FAMILY PROTEIN"/>
    <property type="match status" value="1"/>
</dbReference>
<proteinExistence type="predicted"/>
<dbReference type="EMBL" id="GL348717">
    <property type="protein sequence ID" value="EFH54473.1"/>
    <property type="molecule type" value="Genomic_DNA"/>
</dbReference>
<sequence>MLKKGKRYVLSDLSDDSDSWSDYSLDDSDSSADDDETVKVNGFHVRVSQVNRVKDMFIKHPNLTSKINLKNKQLKSAYMDVLLDLIETLCQSTKELSMKDLNKADNTLFDLTRAGLKVGWLRQKLDEAYLKKEKQRFSGARIRELEEQVKKRKLTLSSLESTLKKEKAAALASKNRTRFGDVL</sequence>
<dbReference type="InterPro" id="IPR007942">
    <property type="entry name" value="PLipase-like"/>
</dbReference>
<protein>
    <recommendedName>
        <fullName evidence="4">MATH domain-containing protein</fullName>
    </recommendedName>
</protein>
<accession>D7LW33</accession>
<dbReference type="KEGG" id="aly:9314282"/>
<evidence type="ECO:0000256" key="1">
    <source>
        <dbReference type="SAM" id="MobiDB-lite"/>
    </source>
</evidence>
<organism evidence="3">
    <name type="scientific">Arabidopsis lyrata subsp. lyrata</name>
    <name type="common">Lyre-leaved rock-cress</name>
    <dbReference type="NCBI Taxonomy" id="81972"/>
    <lineage>
        <taxon>Eukaryota</taxon>
        <taxon>Viridiplantae</taxon>
        <taxon>Streptophyta</taxon>
        <taxon>Embryophyta</taxon>
        <taxon>Tracheophyta</taxon>
        <taxon>Spermatophyta</taxon>
        <taxon>Magnoliopsida</taxon>
        <taxon>eudicotyledons</taxon>
        <taxon>Gunneridae</taxon>
        <taxon>Pentapetalae</taxon>
        <taxon>rosids</taxon>
        <taxon>malvids</taxon>
        <taxon>Brassicales</taxon>
        <taxon>Brassicaceae</taxon>
        <taxon>Camelineae</taxon>
        <taxon>Arabidopsis</taxon>
    </lineage>
</organism>
<dbReference type="InterPro" id="IPR050804">
    <property type="entry name" value="MCC"/>
</dbReference>
<feature type="compositionally biased region" description="Acidic residues" evidence="1">
    <location>
        <begin position="13"/>
        <end position="35"/>
    </location>
</feature>
<dbReference type="eggNOG" id="KOG1987">
    <property type="taxonomic scope" value="Eukaryota"/>
</dbReference>
<dbReference type="Pfam" id="PF05278">
    <property type="entry name" value="PEARLI-4"/>
    <property type="match status" value="1"/>
</dbReference>
<reference evidence="3" key="1">
    <citation type="journal article" date="2011" name="Nat. Genet.">
        <title>The Arabidopsis lyrata genome sequence and the basis of rapid genome size change.</title>
        <authorList>
            <person name="Hu T.T."/>
            <person name="Pattyn P."/>
            <person name="Bakker E.G."/>
            <person name="Cao J."/>
            <person name="Cheng J.-F."/>
            <person name="Clark R.M."/>
            <person name="Fahlgren N."/>
            <person name="Fawcett J.A."/>
            <person name="Grimwood J."/>
            <person name="Gundlach H."/>
            <person name="Haberer G."/>
            <person name="Hollister J.D."/>
            <person name="Ossowski S."/>
            <person name="Ottilar R.P."/>
            <person name="Salamov A.A."/>
            <person name="Schneeberger K."/>
            <person name="Spannagl M."/>
            <person name="Wang X."/>
            <person name="Yang L."/>
            <person name="Nasrallah M.E."/>
            <person name="Bergelson J."/>
            <person name="Carrington J.C."/>
            <person name="Gaut B.S."/>
            <person name="Schmutz J."/>
            <person name="Mayer K.F.X."/>
            <person name="Van de Peer Y."/>
            <person name="Grigoriev I.V."/>
            <person name="Nordborg M."/>
            <person name="Weigel D."/>
            <person name="Guo Y.-L."/>
        </authorList>
    </citation>
    <scope>NUCLEOTIDE SEQUENCE [LARGE SCALE GENOMIC DNA]</scope>
    <source>
        <strain evidence="3">cv. MN47</strain>
    </source>
</reference>
<dbReference type="PANTHER" id="PTHR46236">
    <property type="entry name" value="TRAF-LIKE SUPERFAMILY PROTEIN"/>
    <property type="match status" value="1"/>
</dbReference>
<dbReference type="Proteomes" id="UP000008694">
    <property type="component" value="Unassembled WGS sequence"/>
</dbReference>
<gene>
    <name evidence="2" type="ORF">ARALYDRAFT_907313</name>
</gene>
<dbReference type="HOGENOM" id="CLU_026537_2_1_1"/>
<dbReference type="OrthoDB" id="1109159at2759"/>
<name>D7LW33_ARALL</name>
<evidence type="ECO:0000313" key="3">
    <source>
        <dbReference type="Proteomes" id="UP000008694"/>
    </source>
</evidence>
<evidence type="ECO:0000313" key="2">
    <source>
        <dbReference type="EMBL" id="EFH54473.1"/>
    </source>
</evidence>
<feature type="region of interest" description="Disordered" evidence="1">
    <location>
        <begin position="12"/>
        <end position="35"/>
    </location>
</feature>